<reference evidence="2 3" key="1">
    <citation type="journal article" date="2020" name="G3 (Bethesda)">
        <title>CeMbio - The Caenorhabditis elegans Microbiome Resource.</title>
        <authorList>
            <person name="Dirksen P."/>
            <person name="Assie A."/>
            <person name="Zimmermann J."/>
            <person name="Zhang F."/>
            <person name="Tietje A.M."/>
            <person name="Marsh S.A."/>
            <person name="Felix M.A."/>
            <person name="Shapira M."/>
            <person name="Kaleta C."/>
            <person name="Schulenburg H."/>
            <person name="Samuel B."/>
        </authorList>
    </citation>
    <scope>NUCLEOTIDE SEQUENCE [LARGE SCALE GENOMIC DNA]</scope>
    <source>
        <strain evidence="2 3">BIGb0170</strain>
    </source>
</reference>
<evidence type="ECO:0000313" key="2">
    <source>
        <dbReference type="EMBL" id="QMV67943.1"/>
    </source>
</evidence>
<evidence type="ECO:0000259" key="1">
    <source>
        <dbReference type="Pfam" id="PF12708"/>
    </source>
</evidence>
<protein>
    <recommendedName>
        <fullName evidence="1">Rhamnogalacturonase A/B/Epimerase-like pectate lyase domain-containing protein</fullName>
    </recommendedName>
</protein>
<accession>A0A7G5E1R8</accession>
<dbReference type="InterPro" id="IPR024535">
    <property type="entry name" value="RHGA/B-epi-like_pectate_lyase"/>
</dbReference>
<dbReference type="AlphaFoldDB" id="A0A7G5E1R8"/>
<dbReference type="InterPro" id="IPR011050">
    <property type="entry name" value="Pectin_lyase_fold/virulence"/>
</dbReference>
<dbReference type="SUPFAM" id="SSF51126">
    <property type="entry name" value="Pectin lyase-like"/>
    <property type="match status" value="1"/>
</dbReference>
<feature type="domain" description="Rhamnogalacturonase A/B/Epimerase-like pectate lyase" evidence="1">
    <location>
        <begin position="71"/>
        <end position="269"/>
    </location>
</feature>
<name>A0A7G5E1R8_9SPHI</name>
<proteinExistence type="predicted"/>
<dbReference type="Proteomes" id="UP000515450">
    <property type="component" value="Chromosome"/>
</dbReference>
<sequence length="645" mass="68636">MADMRSLSTCEITLLQSGCYAGVELLGYYEKGDTPAPIIYFLSTTLLDDDGGSIIQTGDIKLEHQFIGELNVRYFGAKGDGLHDDTSALQKTIDYAPINSEDTVALSPKGFANGFSIQIPRGRYKITDTIILKRGLNIKGASLESTQLLSFLPGSVIKYSDEGRYIQDEIKISDLSIWQDTSVPATNGAAIMLDFGSTTVYSMKLMVENIYIEGTYDGITAVALVGSSMKNVFISKCVRHGIYIPMTIGNKSSSSTSLTLYNCYTSSNGGDGVRIINGAYISLVGCASDSNTGYGYYIQEGLGHSLFSCGCEENKSGNIFLSKGQGITLNVTSLFSEINGEIHGITIHQSHNVNIAGYARAIGGNTGYAVNISLNGGMVDLSNLSTEDLWQTKRINTGVLVRDLKSALVCRDGQFAFNGNTVQAGKLVSIVGFLPESIKTSVENIASFSKADSTRNVNHFVQSIVSDNNESYPLLVSNYTGVAVKGNSATVQKFAANYIVESNIGSAANANIMIDTQSGTVPVGNWNIYSESQRKSYFRGPLVLGSNNGSEIMGGNGSPEGIVSARVGSIYINSAGASSLDSIFVKDSGSGNLGWVSLVPMRQAAAAVNSATDPGTVYTQSEILAILSELRDLKTKLRTAGVLAV</sequence>
<organism evidence="2 3">
    <name type="scientific">Sphingobacterium paramultivorum</name>
    <dbReference type="NCBI Taxonomy" id="2886510"/>
    <lineage>
        <taxon>Bacteria</taxon>
        <taxon>Pseudomonadati</taxon>
        <taxon>Bacteroidota</taxon>
        <taxon>Sphingobacteriia</taxon>
        <taxon>Sphingobacteriales</taxon>
        <taxon>Sphingobacteriaceae</taxon>
        <taxon>Sphingobacterium</taxon>
    </lineage>
</organism>
<dbReference type="Gene3D" id="2.160.20.10">
    <property type="entry name" value="Single-stranded right-handed beta-helix, Pectin lyase-like"/>
    <property type="match status" value="1"/>
</dbReference>
<gene>
    <name evidence="2" type="ORF">HS960_09860</name>
</gene>
<evidence type="ECO:0000313" key="3">
    <source>
        <dbReference type="Proteomes" id="UP000515450"/>
    </source>
</evidence>
<dbReference type="Pfam" id="PF12708">
    <property type="entry name" value="Pect-lyase_RHGA_epim"/>
    <property type="match status" value="1"/>
</dbReference>
<keyword evidence="3" id="KW-1185">Reference proteome</keyword>
<dbReference type="InterPro" id="IPR012334">
    <property type="entry name" value="Pectin_lyas_fold"/>
</dbReference>
<dbReference type="EMBL" id="CP058555">
    <property type="protein sequence ID" value="QMV67943.1"/>
    <property type="molecule type" value="Genomic_DNA"/>
</dbReference>
<dbReference type="RefSeq" id="WP_182332432.1">
    <property type="nucleotide sequence ID" value="NZ_CP058555.1"/>
</dbReference>